<evidence type="ECO:0000313" key="1">
    <source>
        <dbReference type="EMBL" id="GMS98506.1"/>
    </source>
</evidence>
<accession>A0AAV5TVM7</accession>
<reference evidence="1" key="1">
    <citation type="submission" date="2023-10" db="EMBL/GenBank/DDBJ databases">
        <title>Genome assembly of Pristionchus species.</title>
        <authorList>
            <person name="Yoshida K."/>
            <person name="Sommer R.J."/>
        </authorList>
    </citation>
    <scope>NUCLEOTIDE SEQUENCE</scope>
    <source>
        <strain evidence="1">RS0144</strain>
    </source>
</reference>
<name>A0AAV5TVM7_9BILA</name>
<protein>
    <submittedName>
        <fullName evidence="1">Uncharacterized protein</fullName>
    </submittedName>
</protein>
<gene>
    <name evidence="1" type="ORF">PENTCL1PPCAC_20681</name>
</gene>
<dbReference type="EMBL" id="BTSX01000005">
    <property type="protein sequence ID" value="GMS98506.1"/>
    <property type="molecule type" value="Genomic_DNA"/>
</dbReference>
<proteinExistence type="predicted"/>
<evidence type="ECO:0000313" key="2">
    <source>
        <dbReference type="Proteomes" id="UP001432027"/>
    </source>
</evidence>
<dbReference type="AlphaFoldDB" id="A0AAV5TVM7"/>
<keyword evidence="2" id="KW-1185">Reference proteome</keyword>
<comment type="caution">
    <text evidence="1">The sequence shown here is derived from an EMBL/GenBank/DDBJ whole genome shotgun (WGS) entry which is preliminary data.</text>
</comment>
<dbReference type="Proteomes" id="UP001432027">
    <property type="component" value="Unassembled WGS sequence"/>
</dbReference>
<organism evidence="1 2">
    <name type="scientific">Pristionchus entomophagus</name>
    <dbReference type="NCBI Taxonomy" id="358040"/>
    <lineage>
        <taxon>Eukaryota</taxon>
        <taxon>Metazoa</taxon>
        <taxon>Ecdysozoa</taxon>
        <taxon>Nematoda</taxon>
        <taxon>Chromadorea</taxon>
        <taxon>Rhabditida</taxon>
        <taxon>Rhabditina</taxon>
        <taxon>Diplogasteromorpha</taxon>
        <taxon>Diplogasteroidea</taxon>
        <taxon>Neodiplogasteridae</taxon>
        <taxon>Pristionchus</taxon>
    </lineage>
</organism>
<feature type="non-terminal residue" evidence="1">
    <location>
        <position position="1"/>
    </location>
</feature>
<sequence length="232" mass="25454">VPLPRCNFGCFIFASTMGNQQPSDDGMDPYIKNLLINDQVKDRNQSIAELATKFQPGTSQKIPYEISANGQYSILNLNAPDVVTDGSDVTVWIIELTRASFFDYEIYDAVAMDRIPTFPSAVVTIMSAARFSVYAEPGEPNSYTARLVGFDNAFDDNAPDLCTHAYKTPVNSNFEGFEFQVNGPIISLVFAKRTNVNLKADSKYFNGLSMSTSGFLTSPGFNGCERLGGNQV</sequence>